<keyword evidence="6" id="KW-1185">Reference proteome</keyword>
<name>A0A1G7IJ35_9PROT</name>
<dbReference type="EMBL" id="FNAP01000046">
    <property type="protein sequence ID" value="SDF12663.1"/>
    <property type="molecule type" value="Genomic_DNA"/>
</dbReference>
<sequence length="175" mass="18986">MTPTPETLPDDPAVLKAMLLAKTEEVSRMATSLRAYEAMVEALKLRIARLKRQKFGRSSEKIDREIAQLELALEGLEVARAVAEPAPAGDEESDTASENDAPPSPDPTPSPEKTTPRRRGKPKVAPDTPRERIVLDPGEQCPACGGPLRLVGEDVAEILDFIAAKLKVVETARLK</sequence>
<evidence type="ECO:0000256" key="2">
    <source>
        <dbReference type="SAM" id="MobiDB-lite"/>
    </source>
</evidence>
<dbReference type="InterPro" id="IPR024474">
    <property type="entry name" value="Znf_dom_IS66"/>
</dbReference>
<evidence type="ECO:0000313" key="6">
    <source>
        <dbReference type="Proteomes" id="UP000199412"/>
    </source>
</evidence>
<accession>A0A1G7IJ35</accession>
<evidence type="ECO:0000256" key="1">
    <source>
        <dbReference type="SAM" id="Coils"/>
    </source>
</evidence>
<dbReference type="STRING" id="69960.SAMN05421720_1461"/>
<evidence type="ECO:0000313" key="5">
    <source>
        <dbReference type="EMBL" id="SDF12663.1"/>
    </source>
</evidence>
<feature type="non-terminal residue" evidence="5">
    <location>
        <position position="175"/>
    </location>
</feature>
<evidence type="ECO:0000259" key="3">
    <source>
        <dbReference type="Pfam" id="PF13005"/>
    </source>
</evidence>
<dbReference type="Proteomes" id="UP000199412">
    <property type="component" value="Unassembled WGS sequence"/>
</dbReference>
<dbReference type="InterPro" id="IPR024463">
    <property type="entry name" value="Transposase_TnpC_homeodom"/>
</dbReference>
<feature type="coiled-coil region" evidence="1">
    <location>
        <begin position="33"/>
        <end position="79"/>
    </location>
</feature>
<dbReference type="Pfam" id="PF13005">
    <property type="entry name" value="zf-IS66"/>
    <property type="match status" value="1"/>
</dbReference>
<keyword evidence="1" id="KW-0175">Coiled coil</keyword>
<feature type="region of interest" description="Disordered" evidence="2">
    <location>
        <begin position="82"/>
        <end position="139"/>
    </location>
</feature>
<feature type="domain" description="Transposase TnpC homeodomain" evidence="4">
    <location>
        <begin position="43"/>
        <end position="133"/>
    </location>
</feature>
<protein>
    <submittedName>
        <fullName evidence="5">Transposase</fullName>
    </submittedName>
</protein>
<proteinExistence type="predicted"/>
<dbReference type="Pfam" id="PF13007">
    <property type="entry name" value="LZ_Tnp_IS66"/>
    <property type="match status" value="1"/>
</dbReference>
<gene>
    <name evidence="5" type="ORF">SAMN05421720_1461</name>
</gene>
<feature type="domain" description="Transposase IS66 zinc-finger binding" evidence="3">
    <location>
        <begin position="140"/>
        <end position="175"/>
    </location>
</feature>
<organism evidence="5 6">
    <name type="scientific">Rhodospira trueperi</name>
    <dbReference type="NCBI Taxonomy" id="69960"/>
    <lineage>
        <taxon>Bacteria</taxon>
        <taxon>Pseudomonadati</taxon>
        <taxon>Pseudomonadota</taxon>
        <taxon>Alphaproteobacteria</taxon>
        <taxon>Rhodospirillales</taxon>
        <taxon>Rhodospirillaceae</taxon>
        <taxon>Rhodospira</taxon>
    </lineage>
</organism>
<dbReference type="AlphaFoldDB" id="A0A1G7IJ35"/>
<reference evidence="5 6" key="1">
    <citation type="submission" date="2016-10" db="EMBL/GenBank/DDBJ databases">
        <authorList>
            <person name="de Groot N.N."/>
        </authorList>
    </citation>
    <scope>NUCLEOTIDE SEQUENCE [LARGE SCALE GENOMIC DNA]</scope>
    <source>
        <strain evidence="5 6">ATCC 700224</strain>
    </source>
</reference>
<evidence type="ECO:0000259" key="4">
    <source>
        <dbReference type="Pfam" id="PF13007"/>
    </source>
</evidence>